<dbReference type="Gene3D" id="3.40.50.720">
    <property type="entry name" value="NAD(P)-binding Rossmann-like Domain"/>
    <property type="match status" value="1"/>
</dbReference>
<dbReference type="UniPathway" id="UPA00214"/>
<feature type="domain" description="NAD-dependent epimerase/dehydratase" evidence="11">
    <location>
        <begin position="3"/>
        <end position="250"/>
    </location>
</feature>
<comment type="catalytic activity">
    <reaction evidence="1 10">
        <text>UDP-alpha-D-glucose = UDP-alpha-D-galactose</text>
        <dbReference type="Rhea" id="RHEA:22168"/>
        <dbReference type="ChEBI" id="CHEBI:58885"/>
        <dbReference type="ChEBI" id="CHEBI:66914"/>
        <dbReference type="EC" id="5.1.3.2"/>
    </reaction>
</comment>
<dbReference type="CDD" id="cd05247">
    <property type="entry name" value="UDP_G4E_1_SDR_e"/>
    <property type="match status" value="1"/>
</dbReference>
<protein>
    <recommendedName>
        <fullName evidence="6 10">UDP-glucose 4-epimerase</fullName>
        <ecNumber evidence="5 10">5.1.3.2</ecNumber>
    </recommendedName>
</protein>
<evidence type="ECO:0000256" key="6">
    <source>
        <dbReference type="ARBA" id="ARBA00018569"/>
    </source>
</evidence>
<name>A0A2N1PRA2_9BACT</name>
<dbReference type="AlphaFoldDB" id="A0A2N1PRA2"/>
<evidence type="ECO:0000256" key="9">
    <source>
        <dbReference type="ARBA" id="ARBA00023277"/>
    </source>
</evidence>
<comment type="cofactor">
    <cofactor evidence="2 10">
        <name>NAD(+)</name>
        <dbReference type="ChEBI" id="CHEBI:57540"/>
    </cofactor>
</comment>
<evidence type="ECO:0000256" key="10">
    <source>
        <dbReference type="RuleBase" id="RU366046"/>
    </source>
</evidence>
<reference evidence="12 13" key="1">
    <citation type="journal article" date="2017" name="ISME J.">
        <title>Potential for microbial H2 and metal transformations associated with novel bacteria and archaea in deep terrestrial subsurface sediments.</title>
        <authorList>
            <person name="Hernsdorf A.W."/>
            <person name="Amano Y."/>
            <person name="Miyakawa K."/>
            <person name="Ise K."/>
            <person name="Suzuki Y."/>
            <person name="Anantharaman K."/>
            <person name="Probst A."/>
            <person name="Burstein D."/>
            <person name="Thomas B.C."/>
            <person name="Banfield J.F."/>
        </authorList>
    </citation>
    <scope>NUCLEOTIDE SEQUENCE [LARGE SCALE GENOMIC DNA]</scope>
    <source>
        <strain evidence="12">HGW-Wallbacteria-1</strain>
    </source>
</reference>
<comment type="pathway">
    <text evidence="3 10">Carbohydrate metabolism; galactose metabolism.</text>
</comment>
<comment type="caution">
    <text evidence="12">The sequence shown here is derived from an EMBL/GenBank/DDBJ whole genome shotgun (WGS) entry which is preliminary data.</text>
</comment>
<evidence type="ECO:0000256" key="2">
    <source>
        <dbReference type="ARBA" id="ARBA00001911"/>
    </source>
</evidence>
<dbReference type="PANTHER" id="PTHR43725:SF53">
    <property type="entry name" value="UDP-ARABINOSE 4-EPIMERASE 1"/>
    <property type="match status" value="1"/>
</dbReference>
<evidence type="ECO:0000313" key="12">
    <source>
        <dbReference type="EMBL" id="PKK90864.1"/>
    </source>
</evidence>
<keyword evidence="8 10" id="KW-0413">Isomerase</keyword>
<dbReference type="Proteomes" id="UP000233256">
    <property type="component" value="Unassembled WGS sequence"/>
</dbReference>
<dbReference type="Pfam" id="PF01370">
    <property type="entry name" value="Epimerase"/>
    <property type="match status" value="1"/>
</dbReference>
<dbReference type="SUPFAM" id="SSF51735">
    <property type="entry name" value="NAD(P)-binding Rossmann-fold domains"/>
    <property type="match status" value="1"/>
</dbReference>
<dbReference type="PANTHER" id="PTHR43725">
    <property type="entry name" value="UDP-GLUCOSE 4-EPIMERASE"/>
    <property type="match status" value="1"/>
</dbReference>
<evidence type="ECO:0000256" key="8">
    <source>
        <dbReference type="ARBA" id="ARBA00023235"/>
    </source>
</evidence>
<organism evidence="12 13">
    <name type="scientific">Candidatus Wallbacteria bacterium HGW-Wallbacteria-1</name>
    <dbReference type="NCBI Taxonomy" id="2013854"/>
    <lineage>
        <taxon>Bacteria</taxon>
        <taxon>Candidatus Walliibacteriota</taxon>
    </lineage>
</organism>
<evidence type="ECO:0000313" key="13">
    <source>
        <dbReference type="Proteomes" id="UP000233256"/>
    </source>
</evidence>
<dbReference type="GO" id="GO:0003978">
    <property type="term" value="F:UDP-glucose 4-epimerase activity"/>
    <property type="evidence" value="ECO:0007669"/>
    <property type="project" value="UniProtKB-UniRule"/>
</dbReference>
<comment type="subunit">
    <text evidence="10">Homodimer.</text>
</comment>
<dbReference type="EC" id="5.1.3.2" evidence="5 10"/>
<proteinExistence type="inferred from homology"/>
<evidence type="ECO:0000256" key="5">
    <source>
        <dbReference type="ARBA" id="ARBA00013189"/>
    </source>
</evidence>
<dbReference type="Gene3D" id="3.90.25.10">
    <property type="entry name" value="UDP-galactose 4-epimerase, domain 1"/>
    <property type="match status" value="1"/>
</dbReference>
<evidence type="ECO:0000256" key="1">
    <source>
        <dbReference type="ARBA" id="ARBA00000083"/>
    </source>
</evidence>
<keyword evidence="9 10" id="KW-0119">Carbohydrate metabolism</keyword>
<dbReference type="EMBL" id="PGXC01000004">
    <property type="protein sequence ID" value="PKK90864.1"/>
    <property type="molecule type" value="Genomic_DNA"/>
</dbReference>
<evidence type="ECO:0000256" key="4">
    <source>
        <dbReference type="ARBA" id="ARBA00007637"/>
    </source>
</evidence>
<evidence type="ECO:0000256" key="3">
    <source>
        <dbReference type="ARBA" id="ARBA00004947"/>
    </source>
</evidence>
<dbReference type="InterPro" id="IPR001509">
    <property type="entry name" value="Epimerase_deHydtase"/>
</dbReference>
<keyword evidence="7 10" id="KW-0520">NAD</keyword>
<evidence type="ECO:0000259" key="11">
    <source>
        <dbReference type="Pfam" id="PF01370"/>
    </source>
</evidence>
<gene>
    <name evidence="12" type="primary">galE</name>
    <name evidence="12" type="ORF">CVV64_08265</name>
</gene>
<accession>A0A2N1PRA2</accession>
<dbReference type="NCBIfam" id="TIGR01179">
    <property type="entry name" value="galE"/>
    <property type="match status" value="1"/>
</dbReference>
<evidence type="ECO:0000256" key="7">
    <source>
        <dbReference type="ARBA" id="ARBA00023027"/>
    </source>
</evidence>
<dbReference type="InterPro" id="IPR005886">
    <property type="entry name" value="UDP_G4E"/>
</dbReference>
<dbReference type="InterPro" id="IPR036291">
    <property type="entry name" value="NAD(P)-bd_dom_sf"/>
</dbReference>
<dbReference type="GO" id="GO:0033499">
    <property type="term" value="P:galactose catabolic process via UDP-galactose, Leloir pathway"/>
    <property type="evidence" value="ECO:0007669"/>
    <property type="project" value="TreeGrafter"/>
</dbReference>
<comment type="similarity">
    <text evidence="4 10">Belongs to the NAD(P)-dependent epimerase/dehydratase family.</text>
</comment>
<sequence length="330" mass="36024">MKILVTGGAGYIGCHTVKLLQSLNHQVTVLDNLYRGHMQALENCDFHNIDLMDSSSLNGLFKDIKFDGVIHFAARSLVGESVEKPLEYYQTNIAGGINLLQAMRAGDCNQIVFSSSAAVYGEPKSIPIEESHPRNPINPYGRTKSLFEDILTESSVLGIRSVCLRYFNAAGAWPGGEMGEDHAVETHLIPLALKAAMGAGKPLTVFGTDYPTQDGTCVRDYVHVHDLARAHALALDWLQAHGPSLRLNLGNEKGFSVLEILETASEIAGCEIPTEYGPRRAGDPAILIASNRLASETIKWIPLRSDIRTIISDAWAWHSSHPEGYGSPDY</sequence>